<protein>
    <recommendedName>
        <fullName evidence="17">F0F1 ATP synthase subunit B</fullName>
    </recommendedName>
</protein>
<dbReference type="EMBL" id="DRSQ01000175">
    <property type="protein sequence ID" value="HHE32631.1"/>
    <property type="molecule type" value="Genomic_DNA"/>
</dbReference>
<dbReference type="InterPro" id="IPR050059">
    <property type="entry name" value="ATP_synthase_B_chain"/>
</dbReference>
<dbReference type="InterPro" id="IPR002146">
    <property type="entry name" value="ATP_synth_b/b'su_bac/chlpt"/>
</dbReference>
<keyword evidence="2" id="KW-0813">Transport</keyword>
<evidence type="ECO:0000256" key="3">
    <source>
        <dbReference type="ARBA" id="ARBA00022547"/>
    </source>
</evidence>
<dbReference type="PANTHER" id="PTHR33445">
    <property type="entry name" value="ATP SYNTHASE SUBUNIT B', CHLOROPLASTIC"/>
    <property type="match status" value="1"/>
</dbReference>
<feature type="transmembrane region" description="Helical" evidence="15">
    <location>
        <begin position="35"/>
        <end position="55"/>
    </location>
</feature>
<comment type="similarity">
    <text evidence="1">Belongs to the ATPase B chain family.</text>
</comment>
<dbReference type="PANTHER" id="PTHR33445:SF2">
    <property type="entry name" value="ATP SYNTHASE SUBUNIT B', CHLOROPLASTIC"/>
    <property type="match status" value="1"/>
</dbReference>
<dbReference type="CDD" id="cd06503">
    <property type="entry name" value="ATP-synt_Fo_b"/>
    <property type="match status" value="1"/>
</dbReference>
<dbReference type="Proteomes" id="UP000886058">
    <property type="component" value="Unassembled WGS sequence"/>
</dbReference>
<keyword evidence="4 15" id="KW-0812">Transmembrane</keyword>
<comment type="subunit">
    <text evidence="12">F-type ATPases have 2 components, F(1) - the catalytic core - and F(0) - the membrane proton channel. F(1) has five subunits: alpha(3), beta(3), gamma(1), delta(1), epsilon(1). F(0) has four main subunits: a(1), b(2) and c(10-14). The alpha and beta chains form an alternating ring which encloses part of the gamma chain. F(1) is attached to F(0) by a central stalk formed by the gamma and epsilon chains, while a peripheral stalk is formed by the delta and b chains.</text>
</comment>
<comment type="function">
    <text evidence="10">F(1)F(0) ATP synthase produces ATP from ADP in the presence of a proton or sodium gradient. F-type ATPases consist of two structural domains, F(1) containing the extramembraneous catalytic core and F(0) containing the membrane proton channel, linked together by a central stalk and a peripheral stalk. During catalysis, ATP synthesis in the catalytic domain of F(1) is coupled via a rotary mechanism of the central stalk subunits to proton translocation.</text>
</comment>
<evidence type="ECO:0000256" key="15">
    <source>
        <dbReference type="SAM" id="Phobius"/>
    </source>
</evidence>
<dbReference type="Pfam" id="PF00430">
    <property type="entry name" value="ATP-synt_B"/>
    <property type="match status" value="1"/>
</dbReference>
<sequence>DRIGRDLLLRDFDHPDLRQSVLEPRHFASRRPLMLIDWFTVAAQLVNFLILIWLLNRFLYQPVLKALDEREKTIAAELEHAAGVEAEAAREKAEWQKKNDEFSQQRQQMMKQATDEAATRRTDLLDEARQEYDALHSRLLETLKREETERQEEAERRVSDEIFSVAGKLLIELADESLEARIIDKFCRKLEAGGSEIAGQLAGQDGAAKQAVVRSTFPLTPEQREKVSGTITALLGVETPLSFEQSDKAACGIELCVDGLCVSWHFQAALDALKRAAGDYRDHETDNGAADAR</sequence>
<keyword evidence="6 15" id="KW-1133">Transmembrane helix</keyword>
<organism evidence="16">
    <name type="scientific">Chlorobaculum parvum</name>
    <dbReference type="NCBI Taxonomy" id="274539"/>
    <lineage>
        <taxon>Bacteria</taxon>
        <taxon>Pseudomonadati</taxon>
        <taxon>Chlorobiota</taxon>
        <taxon>Chlorobiia</taxon>
        <taxon>Chlorobiales</taxon>
        <taxon>Chlorobiaceae</taxon>
        <taxon>Chlorobaculum</taxon>
    </lineage>
</organism>
<feature type="non-terminal residue" evidence="16">
    <location>
        <position position="1"/>
    </location>
</feature>
<evidence type="ECO:0008006" key="17">
    <source>
        <dbReference type="Google" id="ProtNLM"/>
    </source>
</evidence>
<evidence type="ECO:0000256" key="10">
    <source>
        <dbReference type="ARBA" id="ARBA00025198"/>
    </source>
</evidence>
<accession>A0A7C5DHA9</accession>
<evidence type="ECO:0000256" key="6">
    <source>
        <dbReference type="ARBA" id="ARBA00022989"/>
    </source>
</evidence>
<keyword evidence="8 15" id="KW-0472">Membrane</keyword>
<dbReference type="GO" id="GO:0015986">
    <property type="term" value="P:proton motive force-driven ATP synthesis"/>
    <property type="evidence" value="ECO:0007669"/>
    <property type="project" value="InterPro"/>
</dbReference>
<keyword evidence="7" id="KW-0406">Ion transport</keyword>
<evidence type="ECO:0000256" key="12">
    <source>
        <dbReference type="ARBA" id="ARBA00026054"/>
    </source>
</evidence>
<keyword evidence="14" id="KW-0175">Coiled coil</keyword>
<comment type="subcellular location">
    <subcellularLocation>
        <location evidence="13">Endomembrane system</location>
        <topology evidence="13">Single-pass membrane protein</topology>
    </subcellularLocation>
</comment>
<dbReference type="AlphaFoldDB" id="A0A7C5DHA9"/>
<name>A0A7C5DHA9_9CHLB</name>
<dbReference type="InterPro" id="IPR017707">
    <property type="entry name" value="Alt_ATP_synth_F0_bsu"/>
</dbReference>
<dbReference type="GO" id="GO:0046961">
    <property type="term" value="F:proton-transporting ATPase activity, rotational mechanism"/>
    <property type="evidence" value="ECO:0007669"/>
    <property type="project" value="TreeGrafter"/>
</dbReference>
<evidence type="ECO:0000313" key="16">
    <source>
        <dbReference type="EMBL" id="HHE32631.1"/>
    </source>
</evidence>
<comment type="caution">
    <text evidence="16">The sequence shown here is derived from an EMBL/GenBank/DDBJ whole genome shotgun (WGS) entry which is preliminary data.</text>
</comment>
<comment type="function">
    <text evidence="11">Component of the F(0) channel, it forms part of the peripheral stalk, linking F(1) to F(0). The b'-subunit is a diverged and duplicated form of b found in plants and photosynthetic bacteria.</text>
</comment>
<evidence type="ECO:0000256" key="13">
    <source>
        <dbReference type="ARBA" id="ARBA00037847"/>
    </source>
</evidence>
<feature type="coiled-coil region" evidence="14">
    <location>
        <begin position="85"/>
        <end position="157"/>
    </location>
</feature>
<gene>
    <name evidence="16" type="ORF">ENL07_08445</name>
</gene>
<dbReference type="NCBIfam" id="TIGR03321">
    <property type="entry name" value="alt_F1F0_F0_B"/>
    <property type="match status" value="1"/>
</dbReference>
<evidence type="ECO:0000256" key="5">
    <source>
        <dbReference type="ARBA" id="ARBA00022781"/>
    </source>
</evidence>
<dbReference type="GO" id="GO:0045259">
    <property type="term" value="C:proton-transporting ATP synthase complex"/>
    <property type="evidence" value="ECO:0007669"/>
    <property type="project" value="UniProtKB-KW"/>
</dbReference>
<evidence type="ECO:0000256" key="7">
    <source>
        <dbReference type="ARBA" id="ARBA00023065"/>
    </source>
</evidence>
<keyword evidence="5" id="KW-0375">Hydrogen ion transport</keyword>
<proteinExistence type="inferred from homology"/>
<dbReference type="GO" id="GO:0012505">
    <property type="term" value="C:endomembrane system"/>
    <property type="evidence" value="ECO:0007669"/>
    <property type="project" value="UniProtKB-SubCell"/>
</dbReference>
<evidence type="ECO:0000256" key="4">
    <source>
        <dbReference type="ARBA" id="ARBA00022692"/>
    </source>
</evidence>
<reference evidence="16" key="1">
    <citation type="journal article" date="2020" name="mSystems">
        <title>Genome- and Community-Level Interaction Insights into Carbon Utilization and Element Cycling Functions of Hydrothermarchaeota in Hydrothermal Sediment.</title>
        <authorList>
            <person name="Zhou Z."/>
            <person name="Liu Y."/>
            <person name="Xu W."/>
            <person name="Pan J."/>
            <person name="Luo Z.H."/>
            <person name="Li M."/>
        </authorList>
    </citation>
    <scope>NUCLEOTIDE SEQUENCE [LARGE SCALE GENOMIC DNA]</scope>
    <source>
        <strain evidence="16">HyVt-633</strain>
    </source>
</reference>
<evidence type="ECO:0000256" key="9">
    <source>
        <dbReference type="ARBA" id="ARBA00023310"/>
    </source>
</evidence>
<evidence type="ECO:0000256" key="8">
    <source>
        <dbReference type="ARBA" id="ARBA00023136"/>
    </source>
</evidence>
<evidence type="ECO:0000256" key="14">
    <source>
        <dbReference type="SAM" id="Coils"/>
    </source>
</evidence>
<evidence type="ECO:0000256" key="1">
    <source>
        <dbReference type="ARBA" id="ARBA00005513"/>
    </source>
</evidence>
<keyword evidence="9" id="KW-0066">ATP synthesis</keyword>
<evidence type="ECO:0000256" key="2">
    <source>
        <dbReference type="ARBA" id="ARBA00022448"/>
    </source>
</evidence>
<keyword evidence="3" id="KW-0138">CF(0)</keyword>
<evidence type="ECO:0000256" key="11">
    <source>
        <dbReference type="ARBA" id="ARBA00025614"/>
    </source>
</evidence>
<dbReference type="HAMAP" id="MF_01398">
    <property type="entry name" value="ATP_synth_b_bprime"/>
    <property type="match status" value="1"/>
</dbReference>